<sequence>MTKIMMTMKIMTMTITMNMTMMQMTAVSKTMLMCLHVCVCMYMLSGGLMRVVEFEIFLLNLMKLFYFCSLCSLSSLLIFNALCCPVDLMNVRMIPLLWT</sequence>
<dbReference type="AlphaFoldDB" id="A0A2P2LQN9"/>
<accession>A0A2P2LQN9</accession>
<protein>
    <submittedName>
        <fullName evidence="2">Elongation factor 1-alpha isoform X1</fullName>
    </submittedName>
</protein>
<proteinExistence type="predicted"/>
<evidence type="ECO:0000313" key="2">
    <source>
        <dbReference type="EMBL" id="MBX20284.1"/>
    </source>
</evidence>
<keyword evidence="1" id="KW-0812">Transmembrane</keyword>
<dbReference type="EMBL" id="GGEC01039799">
    <property type="protein sequence ID" value="MBX20283.1"/>
    <property type="molecule type" value="Transcribed_RNA"/>
</dbReference>
<keyword evidence="1" id="KW-1133">Transmembrane helix</keyword>
<keyword evidence="2" id="KW-0251">Elongation factor</keyword>
<feature type="transmembrane region" description="Helical" evidence="1">
    <location>
        <begin position="64"/>
        <end position="83"/>
    </location>
</feature>
<name>A0A2P2LQN9_RHIMU</name>
<keyword evidence="1" id="KW-0472">Membrane</keyword>
<dbReference type="EMBL" id="GGEC01039800">
    <property type="protein sequence ID" value="MBX20284.1"/>
    <property type="molecule type" value="Transcribed_RNA"/>
</dbReference>
<dbReference type="GO" id="GO:0003746">
    <property type="term" value="F:translation elongation factor activity"/>
    <property type="evidence" value="ECO:0007669"/>
    <property type="project" value="UniProtKB-KW"/>
</dbReference>
<evidence type="ECO:0000256" key="1">
    <source>
        <dbReference type="SAM" id="Phobius"/>
    </source>
</evidence>
<organism evidence="2">
    <name type="scientific">Rhizophora mucronata</name>
    <name type="common">Asiatic mangrove</name>
    <dbReference type="NCBI Taxonomy" id="61149"/>
    <lineage>
        <taxon>Eukaryota</taxon>
        <taxon>Viridiplantae</taxon>
        <taxon>Streptophyta</taxon>
        <taxon>Embryophyta</taxon>
        <taxon>Tracheophyta</taxon>
        <taxon>Spermatophyta</taxon>
        <taxon>Magnoliopsida</taxon>
        <taxon>eudicotyledons</taxon>
        <taxon>Gunneridae</taxon>
        <taxon>Pentapetalae</taxon>
        <taxon>rosids</taxon>
        <taxon>fabids</taxon>
        <taxon>Malpighiales</taxon>
        <taxon>Rhizophoraceae</taxon>
        <taxon>Rhizophora</taxon>
    </lineage>
</organism>
<keyword evidence="2" id="KW-0648">Protein biosynthesis</keyword>
<reference evidence="2" key="1">
    <citation type="submission" date="2018-02" db="EMBL/GenBank/DDBJ databases">
        <title>Rhizophora mucronata_Transcriptome.</title>
        <authorList>
            <person name="Meera S.P."/>
            <person name="Sreeshan A."/>
            <person name="Augustine A."/>
        </authorList>
    </citation>
    <scope>NUCLEOTIDE SEQUENCE</scope>
    <source>
        <tissue evidence="2">Leaf</tissue>
    </source>
</reference>